<protein>
    <recommendedName>
        <fullName evidence="4">Transporter substrate-binding domain-containing protein</fullName>
    </recommendedName>
</protein>
<evidence type="ECO:0000313" key="3">
    <source>
        <dbReference type="Proteomes" id="UP001157138"/>
    </source>
</evidence>
<dbReference type="Proteomes" id="UP001157138">
    <property type="component" value="Unassembled WGS sequence"/>
</dbReference>
<keyword evidence="3" id="KW-1185">Reference proteome</keyword>
<evidence type="ECO:0000313" key="2">
    <source>
        <dbReference type="EMBL" id="GLT16936.1"/>
    </source>
</evidence>
<organism evidence="2 3">
    <name type="scientific">Vibrio zhanjiangensis</name>
    <dbReference type="NCBI Taxonomy" id="1046128"/>
    <lineage>
        <taxon>Bacteria</taxon>
        <taxon>Pseudomonadati</taxon>
        <taxon>Pseudomonadota</taxon>
        <taxon>Gammaproteobacteria</taxon>
        <taxon>Vibrionales</taxon>
        <taxon>Vibrionaceae</taxon>
        <taxon>Vibrio</taxon>
    </lineage>
</organism>
<name>A0ABQ6EW61_9VIBR</name>
<keyword evidence="1" id="KW-0732">Signal</keyword>
<dbReference type="RefSeq" id="WP_284190862.1">
    <property type="nucleotide sequence ID" value="NZ_BSPW01000016.1"/>
</dbReference>
<gene>
    <name evidence="2" type="ORF">GCM10007938_07130</name>
</gene>
<comment type="caution">
    <text evidence="2">The sequence shown here is derived from an EMBL/GenBank/DDBJ whole genome shotgun (WGS) entry which is preliminary data.</text>
</comment>
<reference evidence="3" key="1">
    <citation type="journal article" date="2019" name="Int. J. Syst. Evol. Microbiol.">
        <title>The Global Catalogue of Microorganisms (GCM) 10K type strain sequencing project: providing services to taxonomists for standard genome sequencing and annotation.</title>
        <authorList>
            <consortium name="The Broad Institute Genomics Platform"/>
            <consortium name="The Broad Institute Genome Sequencing Center for Infectious Disease"/>
            <person name="Wu L."/>
            <person name="Ma J."/>
        </authorList>
    </citation>
    <scope>NUCLEOTIDE SEQUENCE [LARGE SCALE GENOMIC DNA]</scope>
    <source>
        <strain evidence="3">NBRC 108723</strain>
    </source>
</reference>
<dbReference type="SUPFAM" id="SSF53850">
    <property type="entry name" value="Periplasmic binding protein-like II"/>
    <property type="match status" value="1"/>
</dbReference>
<evidence type="ECO:0008006" key="4">
    <source>
        <dbReference type="Google" id="ProtNLM"/>
    </source>
</evidence>
<feature type="signal peptide" evidence="1">
    <location>
        <begin position="1"/>
        <end position="22"/>
    </location>
</feature>
<proteinExistence type="predicted"/>
<feature type="chain" id="PRO_5046029025" description="Transporter substrate-binding domain-containing protein" evidence="1">
    <location>
        <begin position="23"/>
        <end position="229"/>
    </location>
</feature>
<accession>A0ABQ6EW61</accession>
<evidence type="ECO:0000256" key="1">
    <source>
        <dbReference type="SAM" id="SignalP"/>
    </source>
</evidence>
<sequence>MKNLVAISLISMVMTFSPTLVAQSNVVKVAVGDIYKGKLKDIGYGMTAEEVLNAIYKEARISHEITYMPDELAIQSVLDGQYDALDLRISELEYDHSQSLVKVNVAIGNIDIYIFSLGEHLDLSLQDLHDKDVVSVQGAVYVDKIKHYKSLHLVTSEEAALMLINGDADVWVAAMQSYDFVKEKYPTIHVSSSPVSREYLYHYLHITQSHLLKRLEASAEYVMKNKVIE</sequence>
<dbReference type="Gene3D" id="3.40.190.10">
    <property type="entry name" value="Periplasmic binding protein-like II"/>
    <property type="match status" value="2"/>
</dbReference>
<dbReference type="EMBL" id="BSPW01000016">
    <property type="protein sequence ID" value="GLT16936.1"/>
    <property type="molecule type" value="Genomic_DNA"/>
</dbReference>